<protein>
    <recommendedName>
        <fullName evidence="5">Histidine kinase/HSP90-like ATPase domain-containing protein</fullName>
    </recommendedName>
</protein>
<evidence type="ECO:0000313" key="6">
    <source>
        <dbReference type="EMBL" id="RSM64811.1"/>
    </source>
</evidence>
<dbReference type="Pfam" id="PF07730">
    <property type="entry name" value="HisKA_3"/>
    <property type="match status" value="1"/>
</dbReference>
<dbReference type="Proteomes" id="UP000287547">
    <property type="component" value="Unassembled WGS sequence"/>
</dbReference>
<feature type="transmembrane region" description="Helical" evidence="4">
    <location>
        <begin position="238"/>
        <end position="260"/>
    </location>
</feature>
<evidence type="ECO:0000313" key="7">
    <source>
        <dbReference type="Proteomes" id="UP000287547"/>
    </source>
</evidence>
<dbReference type="InterPro" id="IPR036890">
    <property type="entry name" value="HATPase_C_sf"/>
</dbReference>
<evidence type="ECO:0000259" key="5">
    <source>
        <dbReference type="SMART" id="SM00387"/>
    </source>
</evidence>
<keyword evidence="4" id="KW-0472">Membrane</keyword>
<feature type="transmembrane region" description="Helical" evidence="4">
    <location>
        <begin position="50"/>
        <end position="68"/>
    </location>
</feature>
<name>A0A428YB78_KIBAR</name>
<feature type="transmembrane region" description="Helical" evidence="4">
    <location>
        <begin position="212"/>
        <end position="232"/>
    </location>
</feature>
<dbReference type="GO" id="GO:0000155">
    <property type="term" value="F:phosphorelay sensor kinase activity"/>
    <property type="evidence" value="ECO:0007669"/>
    <property type="project" value="InterPro"/>
</dbReference>
<reference evidence="6 7" key="1">
    <citation type="submission" date="2018-05" db="EMBL/GenBank/DDBJ databases">
        <title>Evolution of GPA BGCs.</title>
        <authorList>
            <person name="Waglechner N."/>
            <person name="Wright G.D."/>
        </authorList>
    </citation>
    <scope>NUCLEOTIDE SEQUENCE [LARGE SCALE GENOMIC DNA]</scope>
    <source>
        <strain evidence="6 7">A82846</strain>
    </source>
</reference>
<evidence type="ECO:0000256" key="4">
    <source>
        <dbReference type="SAM" id="Phobius"/>
    </source>
</evidence>
<feature type="transmembrane region" description="Helical" evidence="4">
    <location>
        <begin position="272"/>
        <end position="292"/>
    </location>
</feature>
<dbReference type="RefSeq" id="WP_125728528.1">
    <property type="nucleotide sequence ID" value="NZ_QHKI01000093.1"/>
</dbReference>
<dbReference type="GO" id="GO:0046983">
    <property type="term" value="F:protein dimerization activity"/>
    <property type="evidence" value="ECO:0007669"/>
    <property type="project" value="InterPro"/>
</dbReference>
<dbReference type="SMART" id="SM00387">
    <property type="entry name" value="HATPase_c"/>
    <property type="match status" value="1"/>
</dbReference>
<dbReference type="InterPro" id="IPR029016">
    <property type="entry name" value="GAF-like_dom_sf"/>
</dbReference>
<dbReference type="SUPFAM" id="SSF55874">
    <property type="entry name" value="ATPase domain of HSP90 chaperone/DNA topoisomerase II/histidine kinase"/>
    <property type="match status" value="1"/>
</dbReference>
<sequence length="660" mass="71603">MRSYPAFLSFSGPSKELLVSRLLAVVAVACLVAAAATQLLDLGTGSAAHLRHWVVAVACTLLGVRIVAYAPRNAVGWLILVIGLCSALTVGTQAMSTWFFPAWVSTWSWWPSYSLLPVLAIVFPDGRLTSARWWPVLVVAAIGLVLPMIGIGWASWSAPVTFWDAGVAGTATGGLPVVVTAIGIGCLFAALVGSLISLLVRWRRAARDERRLLVWSVGCTALLAPTLALEMAGPGTLWVSWAVFAAAFPAATLIAILRYGLYDIDLLIHRSILFGALTIILAGAYTVTVMVFTTPPTPGDVIGTMVVVLLLAPLHRRLRTQLDRWLYGDSADPYRMLSRLGEQLENLLQPDEVFRTIARSVGNGLKLPYVAVRVDSMLATSGASRQWPQVTFPLRYNGDDMGALVVEARAPEEGLRRSERRLLVVLARQTAFAARSAKLAKELQRVGEEHVEDLVYITGEVHDNVAPGVAAVRLQIDALRRTLASADIHLGRKLGQIVEDLTNVLAEIRHAVRSVRPHGLHAGLVETIRRRAAKFTSADLAVTITPVGMLNRLPANVEDEAYRIVSAALSNVAEHARASACEVRLVRHTDRLEIDIVDDGVGIPLDAVPGVGLESMRRRCEKWGGSLRTERLRRGTRIVAILPVDEPTATVTHHGEPDDR</sequence>
<dbReference type="EMBL" id="QHKI01000093">
    <property type="protein sequence ID" value="RSM64811.1"/>
    <property type="molecule type" value="Genomic_DNA"/>
</dbReference>
<dbReference type="InterPro" id="IPR003594">
    <property type="entry name" value="HATPase_dom"/>
</dbReference>
<dbReference type="AlphaFoldDB" id="A0A428YB78"/>
<comment type="caution">
    <text evidence="6">The sequence shown here is derived from an EMBL/GenBank/DDBJ whole genome shotgun (WGS) entry which is preliminary data.</text>
</comment>
<keyword evidence="3" id="KW-0902">Two-component regulatory system</keyword>
<evidence type="ECO:0000256" key="2">
    <source>
        <dbReference type="ARBA" id="ARBA00022777"/>
    </source>
</evidence>
<feature type="domain" description="Histidine kinase/HSP90-like ATPase" evidence="5">
    <location>
        <begin position="556"/>
        <end position="646"/>
    </location>
</feature>
<dbReference type="InterPro" id="IPR011712">
    <property type="entry name" value="Sig_transdc_His_kin_sub3_dim/P"/>
</dbReference>
<feature type="transmembrane region" description="Helical" evidence="4">
    <location>
        <begin position="176"/>
        <end position="200"/>
    </location>
</feature>
<dbReference type="Gene3D" id="3.30.450.40">
    <property type="match status" value="1"/>
</dbReference>
<keyword evidence="1" id="KW-0808">Transferase</keyword>
<dbReference type="PANTHER" id="PTHR24421">
    <property type="entry name" value="NITRATE/NITRITE SENSOR PROTEIN NARX-RELATED"/>
    <property type="match status" value="1"/>
</dbReference>
<accession>A0A428YB78</accession>
<dbReference type="GO" id="GO:0016020">
    <property type="term" value="C:membrane"/>
    <property type="evidence" value="ECO:0007669"/>
    <property type="project" value="InterPro"/>
</dbReference>
<keyword evidence="4" id="KW-0812">Transmembrane</keyword>
<evidence type="ECO:0000256" key="1">
    <source>
        <dbReference type="ARBA" id="ARBA00022679"/>
    </source>
</evidence>
<dbReference type="Gene3D" id="3.30.565.10">
    <property type="entry name" value="Histidine kinase-like ATPase, C-terminal domain"/>
    <property type="match status" value="1"/>
</dbReference>
<feature type="transmembrane region" description="Helical" evidence="4">
    <location>
        <begin position="75"/>
        <end position="95"/>
    </location>
</feature>
<proteinExistence type="predicted"/>
<organism evidence="6 7">
    <name type="scientific">Kibdelosporangium aridum</name>
    <dbReference type="NCBI Taxonomy" id="2030"/>
    <lineage>
        <taxon>Bacteria</taxon>
        <taxon>Bacillati</taxon>
        <taxon>Actinomycetota</taxon>
        <taxon>Actinomycetes</taxon>
        <taxon>Pseudonocardiales</taxon>
        <taxon>Pseudonocardiaceae</taxon>
        <taxon>Kibdelosporangium</taxon>
    </lineage>
</organism>
<keyword evidence="2" id="KW-0418">Kinase</keyword>
<keyword evidence="4" id="KW-1133">Transmembrane helix</keyword>
<dbReference type="InterPro" id="IPR050482">
    <property type="entry name" value="Sensor_HK_TwoCompSys"/>
</dbReference>
<gene>
    <name evidence="6" type="ORF">DMH04_50760</name>
</gene>
<evidence type="ECO:0000256" key="3">
    <source>
        <dbReference type="ARBA" id="ARBA00023012"/>
    </source>
</evidence>
<dbReference type="Gene3D" id="1.20.5.1930">
    <property type="match status" value="1"/>
</dbReference>
<dbReference type="CDD" id="cd16917">
    <property type="entry name" value="HATPase_UhpB-NarQ-NarX-like"/>
    <property type="match status" value="1"/>
</dbReference>
<feature type="transmembrane region" description="Helical" evidence="4">
    <location>
        <begin position="107"/>
        <end position="124"/>
    </location>
</feature>
<dbReference type="OrthoDB" id="227596at2"/>
<dbReference type="Pfam" id="PF02518">
    <property type="entry name" value="HATPase_c"/>
    <property type="match status" value="1"/>
</dbReference>
<feature type="transmembrane region" description="Helical" evidence="4">
    <location>
        <begin position="136"/>
        <end position="156"/>
    </location>
</feature>